<dbReference type="AlphaFoldDB" id="A0A0E9W8N4"/>
<evidence type="ECO:0000256" key="1">
    <source>
        <dbReference type="SAM" id="MobiDB-lite"/>
    </source>
</evidence>
<evidence type="ECO:0000313" key="2">
    <source>
        <dbReference type="EMBL" id="JAH85833.1"/>
    </source>
</evidence>
<accession>A0A0E9W8N4</accession>
<reference evidence="2" key="2">
    <citation type="journal article" date="2015" name="Fish Shellfish Immunol.">
        <title>Early steps in the European eel (Anguilla anguilla)-Vibrio vulnificus interaction in the gills: Role of the RtxA13 toxin.</title>
        <authorList>
            <person name="Callol A."/>
            <person name="Pajuelo D."/>
            <person name="Ebbesson L."/>
            <person name="Teles M."/>
            <person name="MacKenzie S."/>
            <person name="Amaro C."/>
        </authorList>
    </citation>
    <scope>NUCLEOTIDE SEQUENCE</scope>
</reference>
<protein>
    <submittedName>
        <fullName evidence="2">Uncharacterized protein</fullName>
    </submittedName>
</protein>
<organism evidence="2">
    <name type="scientific">Anguilla anguilla</name>
    <name type="common">European freshwater eel</name>
    <name type="synonym">Muraena anguilla</name>
    <dbReference type="NCBI Taxonomy" id="7936"/>
    <lineage>
        <taxon>Eukaryota</taxon>
        <taxon>Metazoa</taxon>
        <taxon>Chordata</taxon>
        <taxon>Craniata</taxon>
        <taxon>Vertebrata</taxon>
        <taxon>Euteleostomi</taxon>
        <taxon>Actinopterygii</taxon>
        <taxon>Neopterygii</taxon>
        <taxon>Teleostei</taxon>
        <taxon>Anguilliformes</taxon>
        <taxon>Anguillidae</taxon>
        <taxon>Anguilla</taxon>
    </lineage>
</organism>
<feature type="region of interest" description="Disordered" evidence="1">
    <location>
        <begin position="1"/>
        <end position="34"/>
    </location>
</feature>
<proteinExistence type="predicted"/>
<reference evidence="2" key="1">
    <citation type="submission" date="2014-11" db="EMBL/GenBank/DDBJ databases">
        <authorList>
            <person name="Amaro Gonzalez C."/>
        </authorList>
    </citation>
    <scope>NUCLEOTIDE SEQUENCE</scope>
</reference>
<feature type="compositionally biased region" description="Low complexity" evidence="1">
    <location>
        <begin position="11"/>
        <end position="24"/>
    </location>
</feature>
<feature type="compositionally biased region" description="Polar residues" evidence="1">
    <location>
        <begin position="25"/>
        <end position="34"/>
    </location>
</feature>
<name>A0A0E9W8N4_ANGAN</name>
<sequence>MSAASVPTVASMSSGSTSSNQISSLTKNTFGKPG</sequence>
<dbReference type="EMBL" id="GBXM01022744">
    <property type="protein sequence ID" value="JAH85833.1"/>
    <property type="molecule type" value="Transcribed_RNA"/>
</dbReference>